<dbReference type="EC" id="3.1.1.-" evidence="5"/>
<evidence type="ECO:0000313" key="7">
    <source>
        <dbReference type="EMBL" id="SHF99826.1"/>
    </source>
</evidence>
<dbReference type="PANTHER" id="PTHR43918:SF4">
    <property type="entry name" value="CARBOXYLIC ESTER HYDROLASE"/>
    <property type="match status" value="1"/>
</dbReference>
<dbReference type="ESTHER" id="9gamm-a0a1m5g7y1">
    <property type="family name" value="Carb_B_Bacteria"/>
</dbReference>
<sequence>MTSDASIGRHNNKIVKMTPVVDTPAGPILGSIDAETGVHRFQGIPYAQPPIGELRWQPPQPVPSKVAPFHAFDFGMPAAQNPSTLFVVRGPNGELPESEDCLYLNIFAPPVSKHSNKKLPVMLWIHGGSFYMGSGCQEIYNGCHLAASGRAIVVTINYRLGALGFLRLQDISEVPSSGNEGLLDQIAALKWIRTNIAAFGGDVDNITLFGESAGAMSIAALLAAPACRGLFRRAIVQSGHPRAIHSRDKANCLAEAFIEHLEKISGKQNPLQADTKSILNAQQAVLADTRMEQYWGQLPFKPVLDGELISLEPMQVLRDGNSANVSLLLGSNLEEWNLFSAIHPESFTLDSEQIRARLEWLLPRQQLDPLLDHYYTVAQSLEDNPWPEWSRVWNLLLTDMVFTLPGLRLLDAHRGQRYHYHFAQPLAAQPLLGACHAVELGYIFGTHGKESLQSLYGGETDAHTLSSVMREAWLNFAECGNPGSDWPSFADGRSHRFGNHPAARSFDPAELTSLWQHIPDEVLNRYL</sequence>
<dbReference type="PRINTS" id="PR00878">
    <property type="entry name" value="CHOLNESTRASE"/>
</dbReference>
<dbReference type="EMBL" id="FQVA01000005">
    <property type="protein sequence ID" value="SHF99826.1"/>
    <property type="molecule type" value="Genomic_DNA"/>
</dbReference>
<evidence type="ECO:0000313" key="8">
    <source>
        <dbReference type="Proteomes" id="UP000184170"/>
    </source>
</evidence>
<feature type="active site" description="Charge relay system" evidence="4">
    <location>
        <position position="335"/>
    </location>
</feature>
<dbReference type="Gene3D" id="3.40.50.1820">
    <property type="entry name" value="alpha/beta hydrolase"/>
    <property type="match status" value="1"/>
</dbReference>
<dbReference type="Pfam" id="PF00135">
    <property type="entry name" value="COesterase"/>
    <property type="match status" value="1"/>
</dbReference>
<dbReference type="RefSeq" id="WP_073276817.1">
    <property type="nucleotide sequence ID" value="NZ_FQVA01000005.1"/>
</dbReference>
<dbReference type="SUPFAM" id="SSF53474">
    <property type="entry name" value="alpha/beta-Hydrolases"/>
    <property type="match status" value="1"/>
</dbReference>
<dbReference type="InterPro" id="IPR050654">
    <property type="entry name" value="AChE-related_enzymes"/>
</dbReference>
<gene>
    <name evidence="7" type="ORF">SAMN04487965_3109</name>
</gene>
<feature type="active site" description="Acyl-ester intermediate" evidence="4">
    <location>
        <position position="212"/>
    </location>
</feature>
<keyword evidence="8" id="KW-1185">Reference proteome</keyword>
<dbReference type="PANTHER" id="PTHR43918">
    <property type="entry name" value="ACETYLCHOLINESTERASE"/>
    <property type="match status" value="1"/>
</dbReference>
<keyword evidence="2 5" id="KW-0378">Hydrolase</keyword>
<dbReference type="STRING" id="494016.SAMN04487965_3109"/>
<dbReference type="InterPro" id="IPR000997">
    <property type="entry name" value="Cholinesterase"/>
</dbReference>
<dbReference type="Proteomes" id="UP000184170">
    <property type="component" value="Unassembled WGS sequence"/>
</dbReference>
<feature type="domain" description="Carboxylesterase type B" evidence="6">
    <location>
        <begin position="18"/>
        <end position="490"/>
    </location>
</feature>
<dbReference type="InterPro" id="IPR002018">
    <property type="entry name" value="CarbesteraseB"/>
</dbReference>
<dbReference type="AlphaFoldDB" id="A0A1M5G7Y1"/>
<dbReference type="GO" id="GO:0004104">
    <property type="term" value="F:cholinesterase activity"/>
    <property type="evidence" value="ECO:0007669"/>
    <property type="project" value="InterPro"/>
</dbReference>
<feature type="active site" description="Charge relay system" evidence="4">
    <location>
        <position position="436"/>
    </location>
</feature>
<protein>
    <recommendedName>
        <fullName evidence="5">Carboxylic ester hydrolase</fullName>
        <ecNumber evidence="5">3.1.1.-</ecNumber>
    </recommendedName>
</protein>
<evidence type="ECO:0000259" key="6">
    <source>
        <dbReference type="Pfam" id="PF00135"/>
    </source>
</evidence>
<name>A0A1M5G7Y1_9GAMM</name>
<dbReference type="InterPro" id="IPR019819">
    <property type="entry name" value="Carboxylesterase_B_CS"/>
</dbReference>
<keyword evidence="3" id="KW-1015">Disulfide bond</keyword>
<proteinExistence type="inferred from homology"/>
<evidence type="ECO:0000256" key="1">
    <source>
        <dbReference type="ARBA" id="ARBA00005964"/>
    </source>
</evidence>
<accession>A0A1M5G7Y1</accession>
<reference evidence="8" key="1">
    <citation type="submission" date="2016-11" db="EMBL/GenBank/DDBJ databases">
        <authorList>
            <person name="Varghese N."/>
            <person name="Submissions S."/>
        </authorList>
    </citation>
    <scope>NUCLEOTIDE SEQUENCE [LARGE SCALE GENOMIC DNA]</scope>
    <source>
        <strain evidence="8">CGMCC 1.7063</strain>
    </source>
</reference>
<dbReference type="OrthoDB" id="9775851at2"/>
<evidence type="ECO:0000256" key="3">
    <source>
        <dbReference type="ARBA" id="ARBA00023157"/>
    </source>
</evidence>
<organism evidence="7 8">
    <name type="scientific">Microbulbifer donghaiensis</name>
    <dbReference type="NCBI Taxonomy" id="494016"/>
    <lineage>
        <taxon>Bacteria</taxon>
        <taxon>Pseudomonadati</taxon>
        <taxon>Pseudomonadota</taxon>
        <taxon>Gammaproteobacteria</taxon>
        <taxon>Cellvibrionales</taxon>
        <taxon>Microbulbiferaceae</taxon>
        <taxon>Microbulbifer</taxon>
    </lineage>
</organism>
<comment type="similarity">
    <text evidence="1 5">Belongs to the type-B carboxylesterase/lipase family.</text>
</comment>
<evidence type="ECO:0000256" key="4">
    <source>
        <dbReference type="PIRSR" id="PIRSR600997-1"/>
    </source>
</evidence>
<dbReference type="PROSITE" id="PS00122">
    <property type="entry name" value="CARBOXYLESTERASE_B_1"/>
    <property type="match status" value="1"/>
</dbReference>
<evidence type="ECO:0000256" key="5">
    <source>
        <dbReference type="RuleBase" id="RU361235"/>
    </source>
</evidence>
<dbReference type="InterPro" id="IPR029058">
    <property type="entry name" value="AB_hydrolase_fold"/>
</dbReference>
<dbReference type="PROSITE" id="PS00941">
    <property type="entry name" value="CARBOXYLESTERASE_B_2"/>
    <property type="match status" value="1"/>
</dbReference>
<dbReference type="InterPro" id="IPR019826">
    <property type="entry name" value="Carboxylesterase_B_AS"/>
</dbReference>
<evidence type="ECO:0000256" key="2">
    <source>
        <dbReference type="ARBA" id="ARBA00022801"/>
    </source>
</evidence>